<dbReference type="Pfam" id="PF10552">
    <property type="entry name" value="ORF6C"/>
    <property type="match status" value="1"/>
</dbReference>
<name>A0A1G7A3S9_9FLAO</name>
<dbReference type="RefSeq" id="WP_176763223.1">
    <property type="nucleotide sequence ID" value="NZ_FNAS01000003.1"/>
</dbReference>
<dbReference type="InterPro" id="IPR018878">
    <property type="entry name" value="ORF6C_dom"/>
</dbReference>
<reference evidence="2 3" key="1">
    <citation type="submission" date="2016-10" db="EMBL/GenBank/DDBJ databases">
        <authorList>
            <person name="de Groot N.N."/>
        </authorList>
    </citation>
    <scope>NUCLEOTIDE SEQUENCE [LARGE SCALE GENOMIC DNA]</scope>
    <source>
        <strain evidence="2 3">DSM 24015</strain>
    </source>
</reference>
<proteinExistence type="predicted"/>
<keyword evidence="3" id="KW-1185">Reference proteome</keyword>
<organism evidence="2 3">
    <name type="scientific">Riemerella columbipharyngis</name>
    <dbReference type="NCBI Taxonomy" id="1071918"/>
    <lineage>
        <taxon>Bacteria</taxon>
        <taxon>Pseudomonadati</taxon>
        <taxon>Bacteroidota</taxon>
        <taxon>Flavobacteriia</taxon>
        <taxon>Flavobacteriales</taxon>
        <taxon>Weeksellaceae</taxon>
        <taxon>Riemerella</taxon>
    </lineage>
</organism>
<sequence length="188" mass="21934">MESNNQKIKGNNNIQIGGDFNGNVIKTEKVYNRTKVIHDPDEHITTEQQFEIKSHIDELVRMVSSVDTNTDSRPKLYKREWGLFKKQFKVSAYQVLPKKDYEDAIKYLKKRIAYLGKPKQRRGDNDAWRKNQYKAINARATQLGMSRDEKLAFATEVLGLKTPLLSLKDLSDTRLNNLYKKIMAKRKK</sequence>
<feature type="domain" description="ORF6C" evidence="1">
    <location>
        <begin position="44"/>
        <end position="109"/>
    </location>
</feature>
<dbReference type="Proteomes" id="UP000198517">
    <property type="component" value="Unassembled WGS sequence"/>
</dbReference>
<evidence type="ECO:0000313" key="2">
    <source>
        <dbReference type="EMBL" id="SDE08715.1"/>
    </source>
</evidence>
<accession>A0A1G7A3S9</accession>
<evidence type="ECO:0000259" key="1">
    <source>
        <dbReference type="Pfam" id="PF10552"/>
    </source>
</evidence>
<evidence type="ECO:0000313" key="3">
    <source>
        <dbReference type="Proteomes" id="UP000198517"/>
    </source>
</evidence>
<protein>
    <submittedName>
        <fullName evidence="2">ORF6C domain-containing protein</fullName>
    </submittedName>
</protein>
<dbReference type="AlphaFoldDB" id="A0A1G7A3S9"/>
<gene>
    <name evidence="2" type="ORF">SAMN05421544_10314</name>
</gene>
<dbReference type="EMBL" id="FNAS01000003">
    <property type="protein sequence ID" value="SDE08715.1"/>
    <property type="molecule type" value="Genomic_DNA"/>
</dbReference>
<dbReference type="STRING" id="1071918.SAMN05421544_10314"/>